<accession>A0A1C2FZT2</accession>
<feature type="compositionally biased region" description="Pro residues" evidence="1">
    <location>
        <begin position="32"/>
        <end position="44"/>
    </location>
</feature>
<protein>
    <submittedName>
        <fullName evidence="3">Uncharacterized protein</fullName>
    </submittedName>
</protein>
<feature type="region of interest" description="Disordered" evidence="1">
    <location>
        <begin position="32"/>
        <end position="53"/>
    </location>
</feature>
<evidence type="ECO:0000313" key="3">
    <source>
        <dbReference type="EMBL" id="RCN57005.1"/>
    </source>
</evidence>
<keyword evidence="4" id="KW-1185">Reference proteome</keyword>
<feature type="signal peptide" evidence="2">
    <location>
        <begin position="1"/>
        <end position="22"/>
    </location>
</feature>
<dbReference type="STRING" id="163359.A9R16_14740"/>
<evidence type="ECO:0000313" key="4">
    <source>
        <dbReference type="Proteomes" id="UP000253250"/>
    </source>
</evidence>
<comment type="caution">
    <text evidence="3">The sequence shown here is derived from an EMBL/GenBank/DDBJ whole genome shotgun (WGS) entry which is preliminary data.</text>
</comment>
<dbReference type="EMBL" id="PSYR01000002">
    <property type="protein sequence ID" value="RCN57005.1"/>
    <property type="molecule type" value="Genomic_DNA"/>
</dbReference>
<keyword evidence="2" id="KW-0732">Signal</keyword>
<dbReference type="OrthoDB" id="9922380at2"/>
<reference evidence="3 4" key="1">
    <citation type="submission" date="2018-02" db="EMBL/GenBank/DDBJ databases">
        <title>Insights into the biology of acidophilic members of the Acidiferrobacteraceae family derived from comparative genomic analyses.</title>
        <authorList>
            <person name="Issotta F."/>
            <person name="Thyssen C."/>
            <person name="Mena C."/>
            <person name="Moya A."/>
            <person name="Bellenberg S."/>
            <person name="Sproer C."/>
            <person name="Covarrubias P.C."/>
            <person name="Sand W."/>
            <person name="Quatrini R."/>
            <person name="Vera M."/>
        </authorList>
    </citation>
    <scope>NUCLEOTIDE SEQUENCE [LARGE SCALE GENOMIC DNA]</scope>
    <source>
        <strain evidence="4">m-1</strain>
    </source>
</reference>
<name>A0A1C2FZT2_9GAMM</name>
<evidence type="ECO:0000256" key="1">
    <source>
        <dbReference type="SAM" id="MobiDB-lite"/>
    </source>
</evidence>
<organism evidence="3 4">
    <name type="scientific">Acidiferrobacter thiooxydans</name>
    <dbReference type="NCBI Taxonomy" id="163359"/>
    <lineage>
        <taxon>Bacteria</taxon>
        <taxon>Pseudomonadati</taxon>
        <taxon>Pseudomonadota</taxon>
        <taxon>Gammaproteobacteria</taxon>
        <taxon>Acidiferrobacterales</taxon>
        <taxon>Acidiferrobacteraceae</taxon>
        <taxon>Acidiferrobacter</taxon>
    </lineage>
</organism>
<gene>
    <name evidence="3" type="ORF">C4900_14875</name>
</gene>
<dbReference type="AlphaFoldDB" id="A0A1C2FZT2"/>
<evidence type="ECO:0000256" key="2">
    <source>
        <dbReference type="SAM" id="SignalP"/>
    </source>
</evidence>
<sequence>MRYLRAAICAVLLAGSPLTSCVADTLAAPPPGPGAAGAVPPPGSGPILNGPGQPVRPRIPVRVQLRQLARQEHVLKRRMWRLRMRRRQFLAEGMPYHAHRVHERIIALGWRLRRVQATERALMTH</sequence>
<proteinExistence type="predicted"/>
<feature type="chain" id="PRO_5043422192" evidence="2">
    <location>
        <begin position="23"/>
        <end position="125"/>
    </location>
</feature>
<dbReference type="Proteomes" id="UP000253250">
    <property type="component" value="Unassembled WGS sequence"/>
</dbReference>
<dbReference type="RefSeq" id="WP_065971380.1">
    <property type="nucleotide sequence ID" value="NZ_CP080624.1"/>
</dbReference>